<protein>
    <submittedName>
        <fullName evidence="1">Uncharacterized protein</fullName>
    </submittedName>
</protein>
<reference evidence="1 2" key="1">
    <citation type="journal article" date="2019" name="Sci. Rep.">
        <title>Sulfobacillus thermotolerans: new insights into resistance and metabolic capacities of acidophilic chemolithotrophs.</title>
        <authorList>
            <person name="Panyushkina A.E."/>
            <person name="Babenko V.V."/>
            <person name="Nikitina A.S."/>
            <person name="Selezneva O.V."/>
            <person name="Tsaplina I.A."/>
            <person name="Letarova M.A."/>
            <person name="Kostryukova E.S."/>
            <person name="Letarov A.V."/>
        </authorList>
    </citation>
    <scope>NUCLEOTIDE SEQUENCE [LARGE SCALE GENOMIC DNA]</scope>
    <source>
        <strain evidence="1 2">Kr1</strain>
    </source>
</reference>
<keyword evidence="2" id="KW-1185">Reference proteome</keyword>
<dbReference type="RefSeq" id="WP_103374103.1">
    <property type="nucleotide sequence ID" value="NZ_CP133983.1"/>
</dbReference>
<name>A0ABN5GWG6_9FIRM</name>
<dbReference type="Proteomes" id="UP000325292">
    <property type="component" value="Chromosome"/>
</dbReference>
<organism evidence="1 2">
    <name type="scientific">Sulfobacillus thermotolerans</name>
    <dbReference type="NCBI Taxonomy" id="338644"/>
    <lineage>
        <taxon>Bacteria</taxon>
        <taxon>Bacillati</taxon>
        <taxon>Bacillota</taxon>
        <taxon>Clostridia</taxon>
        <taxon>Eubacteriales</taxon>
        <taxon>Clostridiales Family XVII. Incertae Sedis</taxon>
        <taxon>Sulfobacillus</taxon>
    </lineage>
</organism>
<sequence length="269" mass="30927">MSEFEDFMERLQSPRMQETWRGVQENLDHIPLEETLQELNQTSRLLHHIANPLSVAMTTDAEWESALRRLRSWRRALPTIQSQMPLSQVKLYLVTLLEMDDDVDDQIRALGMSLPMVAKEQAHDLAIEFLHFYAPRRYPLGPQWVYSWKTATGALPYLLEFTNEPGLNGHDRFHAYGANYAELFARIKGLDSVLQDQGLHRWGVYSVDLVLAYIYADYLYKMYFTTSKSIFSTIPTVLGVVSYLLGLPIPPEAVPTGQEVEAPDSWMQS</sequence>
<gene>
    <name evidence="1" type="ORF">BXT84_01305</name>
</gene>
<dbReference type="EMBL" id="CP019454">
    <property type="protein sequence ID" value="AUW92758.1"/>
    <property type="molecule type" value="Genomic_DNA"/>
</dbReference>
<accession>A0ABN5GWG6</accession>
<evidence type="ECO:0000313" key="2">
    <source>
        <dbReference type="Proteomes" id="UP000325292"/>
    </source>
</evidence>
<proteinExistence type="predicted"/>
<evidence type="ECO:0000313" key="1">
    <source>
        <dbReference type="EMBL" id="AUW92758.1"/>
    </source>
</evidence>